<accession>X6NPY7</accession>
<dbReference type="SUPFAM" id="SSF54995">
    <property type="entry name" value="Ribosomal protein S6"/>
    <property type="match status" value="1"/>
</dbReference>
<dbReference type="InterPro" id="IPR000529">
    <property type="entry name" value="Ribosomal_bS6"/>
</dbReference>
<evidence type="ECO:0008006" key="4">
    <source>
        <dbReference type="Google" id="ProtNLM"/>
    </source>
</evidence>
<dbReference type="GO" id="GO:0006412">
    <property type="term" value="P:translation"/>
    <property type="evidence" value="ECO:0007669"/>
    <property type="project" value="InterPro"/>
</dbReference>
<gene>
    <name evidence="2" type="ORF">RFI_09153</name>
</gene>
<comment type="similarity">
    <text evidence="1">Belongs to the bacterial ribosomal protein bS6 family.</text>
</comment>
<dbReference type="OrthoDB" id="10259681at2759"/>
<reference evidence="2 3" key="1">
    <citation type="journal article" date="2013" name="Curr. Biol.">
        <title>The Genome of the Foraminiferan Reticulomyxa filosa.</title>
        <authorList>
            <person name="Glockner G."/>
            <person name="Hulsmann N."/>
            <person name="Schleicher M."/>
            <person name="Noegel A.A."/>
            <person name="Eichinger L."/>
            <person name="Gallinger C."/>
            <person name="Pawlowski J."/>
            <person name="Sierra R."/>
            <person name="Euteneuer U."/>
            <person name="Pillet L."/>
            <person name="Moustafa A."/>
            <person name="Platzer M."/>
            <person name="Groth M."/>
            <person name="Szafranski K."/>
            <person name="Schliwa M."/>
        </authorList>
    </citation>
    <scope>NUCLEOTIDE SEQUENCE [LARGE SCALE GENOMIC DNA]</scope>
</reference>
<dbReference type="InterPro" id="IPR014717">
    <property type="entry name" value="Transl_elong_EF1B/ribsomal_bS6"/>
</dbReference>
<dbReference type="InterPro" id="IPR035980">
    <property type="entry name" value="Ribosomal_bS6_sf"/>
</dbReference>
<evidence type="ECO:0000313" key="3">
    <source>
        <dbReference type="Proteomes" id="UP000023152"/>
    </source>
</evidence>
<sequence>MPGYELFIAMAPRASKLDLLNTFRKIGREIVERGGVIREMKHYGIRHLPQKMRRHGLVCSEARYIGMKTDCSAEARKIVDIICKDEQHVLRWEMSKLKLKNIVPLKKSELQQLTDHQTPVIDDPTFDFPKQEEMRKLKYNAKRRALDHNSRENLY</sequence>
<keyword evidence="3" id="KW-1185">Reference proteome</keyword>
<dbReference type="Gene3D" id="3.30.70.60">
    <property type="match status" value="1"/>
</dbReference>
<dbReference type="AlphaFoldDB" id="X6NPY7"/>
<dbReference type="CDD" id="cd15465">
    <property type="entry name" value="bS6_mito"/>
    <property type="match status" value="1"/>
</dbReference>
<evidence type="ECO:0000313" key="2">
    <source>
        <dbReference type="EMBL" id="ETO27978.1"/>
    </source>
</evidence>
<dbReference type="GO" id="GO:0019843">
    <property type="term" value="F:rRNA binding"/>
    <property type="evidence" value="ECO:0007669"/>
    <property type="project" value="InterPro"/>
</dbReference>
<dbReference type="Pfam" id="PF01250">
    <property type="entry name" value="Ribosomal_S6"/>
    <property type="match status" value="1"/>
</dbReference>
<dbReference type="Proteomes" id="UP000023152">
    <property type="component" value="Unassembled WGS sequence"/>
</dbReference>
<comment type="caution">
    <text evidence="2">The sequence shown here is derived from an EMBL/GenBank/DDBJ whole genome shotgun (WGS) entry which is preliminary data.</text>
</comment>
<organism evidence="2 3">
    <name type="scientific">Reticulomyxa filosa</name>
    <dbReference type="NCBI Taxonomy" id="46433"/>
    <lineage>
        <taxon>Eukaryota</taxon>
        <taxon>Sar</taxon>
        <taxon>Rhizaria</taxon>
        <taxon>Retaria</taxon>
        <taxon>Foraminifera</taxon>
        <taxon>Monothalamids</taxon>
        <taxon>Reticulomyxidae</taxon>
        <taxon>Reticulomyxa</taxon>
    </lineage>
</organism>
<dbReference type="EMBL" id="ASPP01006939">
    <property type="protein sequence ID" value="ETO27978.1"/>
    <property type="molecule type" value="Genomic_DNA"/>
</dbReference>
<evidence type="ECO:0000256" key="1">
    <source>
        <dbReference type="ARBA" id="ARBA00009512"/>
    </source>
</evidence>
<name>X6NPY7_RETFI</name>
<dbReference type="GO" id="GO:0003735">
    <property type="term" value="F:structural constituent of ribosome"/>
    <property type="evidence" value="ECO:0007669"/>
    <property type="project" value="InterPro"/>
</dbReference>
<proteinExistence type="inferred from homology"/>
<dbReference type="GO" id="GO:0005840">
    <property type="term" value="C:ribosome"/>
    <property type="evidence" value="ECO:0007669"/>
    <property type="project" value="InterPro"/>
</dbReference>
<protein>
    <recommendedName>
        <fullName evidence="4">Ribosomal protein S6</fullName>
    </recommendedName>
</protein>